<evidence type="ECO:0000256" key="8">
    <source>
        <dbReference type="ARBA" id="ARBA00023316"/>
    </source>
</evidence>
<evidence type="ECO:0000256" key="3">
    <source>
        <dbReference type="ARBA" id="ARBA00022676"/>
    </source>
</evidence>
<dbReference type="Gene3D" id="2.40.440.10">
    <property type="entry name" value="L,D-transpeptidase catalytic domain-like"/>
    <property type="match status" value="1"/>
</dbReference>
<feature type="signal peptide" evidence="10">
    <location>
        <begin position="1"/>
        <end position="17"/>
    </location>
</feature>
<keyword evidence="7 9" id="KW-0573">Peptidoglycan synthesis</keyword>
<evidence type="ECO:0000313" key="13">
    <source>
        <dbReference type="Proteomes" id="UP000605148"/>
    </source>
</evidence>
<keyword evidence="4" id="KW-0808">Transferase</keyword>
<accession>A0A916TNF6</accession>
<evidence type="ECO:0000313" key="12">
    <source>
        <dbReference type="EMBL" id="GGB59439.1"/>
    </source>
</evidence>
<feature type="active site" description="Proton donor/acceptor" evidence="9">
    <location>
        <position position="187"/>
    </location>
</feature>
<feature type="domain" description="L,D-TPase catalytic" evidence="11">
    <location>
        <begin position="91"/>
        <end position="227"/>
    </location>
</feature>
<feature type="active site" description="Nucleophile" evidence="9">
    <location>
        <position position="203"/>
    </location>
</feature>
<evidence type="ECO:0000256" key="4">
    <source>
        <dbReference type="ARBA" id="ARBA00022679"/>
    </source>
</evidence>
<feature type="chain" id="PRO_5037103165" evidence="10">
    <location>
        <begin position="18"/>
        <end position="229"/>
    </location>
</feature>
<dbReference type="AlphaFoldDB" id="A0A916TNF6"/>
<evidence type="ECO:0000256" key="1">
    <source>
        <dbReference type="ARBA" id="ARBA00004752"/>
    </source>
</evidence>
<dbReference type="CDD" id="cd16913">
    <property type="entry name" value="YkuD_like"/>
    <property type="match status" value="1"/>
</dbReference>
<keyword evidence="6 9" id="KW-0133">Cell shape</keyword>
<sequence length="229" mass="25281">MLSRRVFLMTSAGAILAGCNTTRTLPPAPGTARSSAADSMPAATAFAQTDYTRIYGPRPDEPFPLPAVDISQVDPIYYRQRVNYATSEGPGTIIVDTPNRFLYYVEPDGKAMRYGVGIGRAGFDWGGTARIGAKREWPKWFPPKEMRERQPELEKYANGMEPGLNNPLGARALYIYEGQKDTLYRVHGTPEAWSIGKAVSSGCVRMLQQDIIDLYGRVALNSKIVVKQA</sequence>
<keyword evidence="5" id="KW-0378">Hydrolase</keyword>
<comment type="similarity">
    <text evidence="2">Belongs to the YkuD family.</text>
</comment>
<evidence type="ECO:0000259" key="11">
    <source>
        <dbReference type="PROSITE" id="PS52029"/>
    </source>
</evidence>
<evidence type="ECO:0000256" key="6">
    <source>
        <dbReference type="ARBA" id="ARBA00022960"/>
    </source>
</evidence>
<dbReference type="InterPro" id="IPR038063">
    <property type="entry name" value="Transpep_catalytic_dom"/>
</dbReference>
<keyword evidence="13" id="KW-1185">Reference proteome</keyword>
<evidence type="ECO:0000256" key="7">
    <source>
        <dbReference type="ARBA" id="ARBA00022984"/>
    </source>
</evidence>
<reference evidence="12" key="1">
    <citation type="journal article" date="2014" name="Int. J. Syst. Evol. Microbiol.">
        <title>Complete genome sequence of Corynebacterium casei LMG S-19264T (=DSM 44701T), isolated from a smear-ripened cheese.</title>
        <authorList>
            <consortium name="US DOE Joint Genome Institute (JGI-PGF)"/>
            <person name="Walter F."/>
            <person name="Albersmeier A."/>
            <person name="Kalinowski J."/>
            <person name="Ruckert C."/>
        </authorList>
    </citation>
    <scope>NUCLEOTIDE SEQUENCE</scope>
    <source>
        <strain evidence="12">CGMCC 1.12426</strain>
    </source>
</reference>
<dbReference type="EMBL" id="BMFA01000012">
    <property type="protein sequence ID" value="GGB59439.1"/>
    <property type="molecule type" value="Genomic_DNA"/>
</dbReference>
<dbReference type="PROSITE" id="PS52029">
    <property type="entry name" value="LD_TPASE"/>
    <property type="match status" value="1"/>
</dbReference>
<proteinExistence type="inferred from homology"/>
<dbReference type="InterPro" id="IPR050979">
    <property type="entry name" value="LD-transpeptidase"/>
</dbReference>
<evidence type="ECO:0000256" key="5">
    <source>
        <dbReference type="ARBA" id="ARBA00022801"/>
    </source>
</evidence>
<gene>
    <name evidence="12" type="ORF">GCM10011316_34350</name>
</gene>
<dbReference type="PROSITE" id="PS51257">
    <property type="entry name" value="PROKAR_LIPOPROTEIN"/>
    <property type="match status" value="1"/>
</dbReference>
<evidence type="ECO:0000256" key="10">
    <source>
        <dbReference type="SAM" id="SignalP"/>
    </source>
</evidence>
<dbReference type="GO" id="GO:0018104">
    <property type="term" value="P:peptidoglycan-protein cross-linking"/>
    <property type="evidence" value="ECO:0007669"/>
    <property type="project" value="TreeGrafter"/>
</dbReference>
<comment type="caution">
    <text evidence="12">The sequence shown here is derived from an EMBL/GenBank/DDBJ whole genome shotgun (WGS) entry which is preliminary data.</text>
</comment>
<dbReference type="GO" id="GO:0071972">
    <property type="term" value="F:peptidoglycan L,D-transpeptidase activity"/>
    <property type="evidence" value="ECO:0007669"/>
    <property type="project" value="TreeGrafter"/>
</dbReference>
<dbReference type="FunFam" id="2.40.440.10:FF:000002">
    <property type="entry name" value="L,D-transpeptidase ErfK/SrfK"/>
    <property type="match status" value="1"/>
</dbReference>
<reference evidence="12" key="2">
    <citation type="submission" date="2020-09" db="EMBL/GenBank/DDBJ databases">
        <authorList>
            <person name="Sun Q."/>
            <person name="Zhou Y."/>
        </authorList>
    </citation>
    <scope>NUCLEOTIDE SEQUENCE</scope>
    <source>
        <strain evidence="12">CGMCC 1.12426</strain>
    </source>
</reference>
<protein>
    <submittedName>
        <fullName evidence="12">L,D-transpeptidase</fullName>
    </submittedName>
</protein>
<dbReference type="GO" id="GO:0016757">
    <property type="term" value="F:glycosyltransferase activity"/>
    <property type="evidence" value="ECO:0007669"/>
    <property type="project" value="UniProtKB-KW"/>
</dbReference>
<dbReference type="RefSeq" id="WP_172972116.1">
    <property type="nucleotide sequence ID" value="NZ_BMFA01000012.1"/>
</dbReference>
<dbReference type="GO" id="GO:0071555">
    <property type="term" value="P:cell wall organization"/>
    <property type="evidence" value="ECO:0007669"/>
    <property type="project" value="UniProtKB-UniRule"/>
</dbReference>
<evidence type="ECO:0000256" key="2">
    <source>
        <dbReference type="ARBA" id="ARBA00005992"/>
    </source>
</evidence>
<keyword evidence="3" id="KW-0328">Glycosyltransferase</keyword>
<dbReference type="Pfam" id="PF03734">
    <property type="entry name" value="YkuD"/>
    <property type="match status" value="1"/>
</dbReference>
<dbReference type="SUPFAM" id="SSF141523">
    <property type="entry name" value="L,D-transpeptidase catalytic domain-like"/>
    <property type="match status" value="1"/>
</dbReference>
<evidence type="ECO:0000256" key="9">
    <source>
        <dbReference type="PROSITE-ProRule" id="PRU01373"/>
    </source>
</evidence>
<dbReference type="GO" id="GO:0005576">
    <property type="term" value="C:extracellular region"/>
    <property type="evidence" value="ECO:0007669"/>
    <property type="project" value="TreeGrafter"/>
</dbReference>
<dbReference type="PANTHER" id="PTHR30582">
    <property type="entry name" value="L,D-TRANSPEPTIDASE"/>
    <property type="match status" value="1"/>
</dbReference>
<comment type="pathway">
    <text evidence="1 9">Cell wall biogenesis; peptidoglycan biosynthesis.</text>
</comment>
<dbReference type="GO" id="GO:0008360">
    <property type="term" value="P:regulation of cell shape"/>
    <property type="evidence" value="ECO:0007669"/>
    <property type="project" value="UniProtKB-UniRule"/>
</dbReference>
<organism evidence="12 13">
    <name type="scientific">Roseibium aquae</name>
    <dbReference type="NCBI Taxonomy" id="1323746"/>
    <lineage>
        <taxon>Bacteria</taxon>
        <taxon>Pseudomonadati</taxon>
        <taxon>Pseudomonadota</taxon>
        <taxon>Alphaproteobacteria</taxon>
        <taxon>Hyphomicrobiales</taxon>
        <taxon>Stappiaceae</taxon>
        <taxon>Roseibium</taxon>
    </lineage>
</organism>
<name>A0A916TNF6_9HYPH</name>
<dbReference type="InterPro" id="IPR005490">
    <property type="entry name" value="LD_TPept_cat_dom"/>
</dbReference>
<dbReference type="Proteomes" id="UP000605148">
    <property type="component" value="Unassembled WGS sequence"/>
</dbReference>
<keyword evidence="10" id="KW-0732">Signal</keyword>
<keyword evidence="8 9" id="KW-0961">Cell wall biogenesis/degradation</keyword>
<dbReference type="PANTHER" id="PTHR30582:SF24">
    <property type="entry name" value="L,D-TRANSPEPTIDASE ERFK_SRFK-RELATED"/>
    <property type="match status" value="1"/>
</dbReference>